<dbReference type="RefSeq" id="WP_086742756.1">
    <property type="nucleotide sequence ID" value="NZ_MWPV01000001.1"/>
</dbReference>
<organism evidence="3 4">
    <name type="scientific">Pseudoalteromonas ulvae</name>
    <dbReference type="NCBI Taxonomy" id="107327"/>
    <lineage>
        <taxon>Bacteria</taxon>
        <taxon>Pseudomonadati</taxon>
        <taxon>Pseudomonadota</taxon>
        <taxon>Gammaproteobacteria</taxon>
        <taxon>Alteromonadales</taxon>
        <taxon>Pseudoalteromonadaceae</taxon>
        <taxon>Pseudoalteromonas</taxon>
    </lineage>
</organism>
<dbReference type="InterPro" id="IPR007607">
    <property type="entry name" value="BacA/B"/>
</dbReference>
<dbReference type="OrthoDB" id="5738271at2"/>
<dbReference type="PANTHER" id="PTHR35024:SF4">
    <property type="entry name" value="POLYMER-FORMING CYTOSKELETAL PROTEIN"/>
    <property type="match status" value="1"/>
</dbReference>
<reference evidence="3 4" key="1">
    <citation type="submission" date="2017-02" db="EMBL/GenBank/DDBJ databases">
        <title>Pseudoalteromonas ulvae TC14 Genome.</title>
        <authorList>
            <person name="Molmeret M."/>
        </authorList>
    </citation>
    <scope>NUCLEOTIDE SEQUENCE [LARGE SCALE GENOMIC DNA]</scope>
    <source>
        <strain evidence="3">TC14</strain>
    </source>
</reference>
<proteinExistence type="inferred from homology"/>
<dbReference type="Pfam" id="PF04519">
    <property type="entry name" value="Bactofilin"/>
    <property type="match status" value="1"/>
</dbReference>
<dbReference type="PANTHER" id="PTHR35024">
    <property type="entry name" value="HYPOTHETICAL CYTOSOLIC PROTEIN"/>
    <property type="match status" value="1"/>
</dbReference>
<comment type="similarity">
    <text evidence="1">Belongs to the bactofilin family.</text>
</comment>
<gene>
    <name evidence="3" type="ORF">B1199_03605</name>
</gene>
<evidence type="ECO:0008006" key="5">
    <source>
        <dbReference type="Google" id="ProtNLM"/>
    </source>
</evidence>
<evidence type="ECO:0000313" key="4">
    <source>
        <dbReference type="Proteomes" id="UP000194841"/>
    </source>
</evidence>
<name>A0A244CVB2_PSEDV</name>
<protein>
    <recommendedName>
        <fullName evidence="5">Cell shape determination protein CcmA</fullName>
    </recommendedName>
</protein>
<dbReference type="AlphaFoldDB" id="A0A244CVB2"/>
<dbReference type="Proteomes" id="UP000194841">
    <property type="component" value="Unassembled WGS sequence"/>
</dbReference>
<accession>A0A244CVB2</accession>
<feature type="region of interest" description="Disordered" evidence="2">
    <location>
        <begin position="108"/>
        <end position="131"/>
    </location>
</feature>
<evidence type="ECO:0000313" key="3">
    <source>
        <dbReference type="EMBL" id="OUL59366.1"/>
    </source>
</evidence>
<keyword evidence="4" id="KW-1185">Reference proteome</keyword>
<dbReference type="EMBL" id="MWPV01000001">
    <property type="protein sequence ID" value="OUL59366.1"/>
    <property type="molecule type" value="Genomic_DNA"/>
</dbReference>
<evidence type="ECO:0000256" key="1">
    <source>
        <dbReference type="ARBA" id="ARBA00044755"/>
    </source>
</evidence>
<evidence type="ECO:0000256" key="2">
    <source>
        <dbReference type="SAM" id="MobiDB-lite"/>
    </source>
</evidence>
<sequence>MFSKKLIPSLISADVTLEGEIKSAGAIQLDGTINGQIAVNHLTIGEQGQVIGTITAEEVVIKGRVTGSVTATSVILEKSAQVQGDIFHGTLSIATGAEVDGTVKKLETENVTDLSQPKVEKRPTPKSQVAN</sequence>
<comment type="caution">
    <text evidence="3">The sequence shown here is derived from an EMBL/GenBank/DDBJ whole genome shotgun (WGS) entry which is preliminary data.</text>
</comment>